<dbReference type="SUPFAM" id="SSF53448">
    <property type="entry name" value="Nucleotide-diphospho-sugar transferases"/>
    <property type="match status" value="1"/>
</dbReference>
<sequence length="237" mass="27085">MPVVLFVGGTGSRIREETASKPKPMVEVGEAPLLWHVMKIYKHYGFNKFILTLGYKGEYIRNFLAKDKRGLFSEFEIILAETGENTKTGGRLLKAAKYIKNDIFLCTYGDGVSDINLDRLLKHHYGLKNVIGTITGVNVPHKFGIISHTKKGILKNYKKGHLMKEPINAGFMVLNKSYLKYLKKDCEVEEPFNKLAETGKMGVYFHKGNFGAIDTYKDLEDLNKIWVSKPFWKVWKD</sequence>
<dbReference type="InterPro" id="IPR029044">
    <property type="entry name" value="Nucleotide-diphossugar_trans"/>
</dbReference>
<dbReference type="InterPro" id="IPR005835">
    <property type="entry name" value="NTP_transferase_dom"/>
</dbReference>
<dbReference type="PANTHER" id="PTHR47183">
    <property type="entry name" value="GLUCOSE-1-PHOSPHATE CYTIDYLYLTRANSFERASE-RELATED"/>
    <property type="match status" value="1"/>
</dbReference>
<dbReference type="PANTHER" id="PTHR47183:SF2">
    <property type="entry name" value="GLUCOSE-1-PHOSPHATE CYTIDYLYLTRANSFERASE-RELATED"/>
    <property type="match status" value="1"/>
</dbReference>
<feature type="domain" description="Nucleotidyl transferase" evidence="1">
    <location>
        <begin position="4"/>
        <end position="187"/>
    </location>
</feature>
<comment type="caution">
    <text evidence="2">The sequence shown here is derived from an EMBL/GenBank/DDBJ whole genome shotgun (WGS) entry which is preliminary data.</text>
</comment>
<dbReference type="AlphaFoldDB" id="A0A1F4VKB5"/>
<organism evidence="2 3">
    <name type="scientific">candidate division WWE3 bacterium RIFCSPLOWO2_12_FULL_36_10</name>
    <dbReference type="NCBI Taxonomy" id="1802630"/>
    <lineage>
        <taxon>Bacteria</taxon>
        <taxon>Katanobacteria</taxon>
    </lineage>
</organism>
<name>A0A1F4VKB5_UNCKA</name>
<dbReference type="STRING" id="1802630.A3H26_02120"/>
<proteinExistence type="predicted"/>
<protein>
    <recommendedName>
        <fullName evidence="1">Nucleotidyl transferase domain-containing protein</fullName>
    </recommendedName>
</protein>
<dbReference type="EMBL" id="MEVN01000019">
    <property type="protein sequence ID" value="OGC57223.1"/>
    <property type="molecule type" value="Genomic_DNA"/>
</dbReference>
<dbReference type="GO" id="GO:0047343">
    <property type="term" value="F:glucose-1-phosphate cytidylyltransferase activity"/>
    <property type="evidence" value="ECO:0007669"/>
    <property type="project" value="InterPro"/>
</dbReference>
<evidence type="ECO:0000313" key="2">
    <source>
        <dbReference type="EMBL" id="OGC57223.1"/>
    </source>
</evidence>
<evidence type="ECO:0000313" key="3">
    <source>
        <dbReference type="Proteomes" id="UP000177763"/>
    </source>
</evidence>
<dbReference type="Gene3D" id="3.90.550.10">
    <property type="entry name" value="Spore Coat Polysaccharide Biosynthesis Protein SpsA, Chain A"/>
    <property type="match status" value="1"/>
</dbReference>
<dbReference type="Proteomes" id="UP000177763">
    <property type="component" value="Unassembled WGS sequence"/>
</dbReference>
<dbReference type="InterPro" id="IPR013446">
    <property type="entry name" value="G1P_cyt_trans-like"/>
</dbReference>
<reference evidence="2 3" key="1">
    <citation type="journal article" date="2016" name="Nat. Commun.">
        <title>Thousands of microbial genomes shed light on interconnected biogeochemical processes in an aquifer system.</title>
        <authorList>
            <person name="Anantharaman K."/>
            <person name="Brown C.T."/>
            <person name="Hug L.A."/>
            <person name="Sharon I."/>
            <person name="Castelle C.J."/>
            <person name="Probst A.J."/>
            <person name="Thomas B.C."/>
            <person name="Singh A."/>
            <person name="Wilkins M.J."/>
            <person name="Karaoz U."/>
            <person name="Brodie E.L."/>
            <person name="Williams K.H."/>
            <person name="Hubbard S.S."/>
            <person name="Banfield J.F."/>
        </authorList>
    </citation>
    <scope>NUCLEOTIDE SEQUENCE [LARGE SCALE GENOMIC DNA]</scope>
</reference>
<gene>
    <name evidence="2" type="ORF">A3H26_02120</name>
</gene>
<accession>A0A1F4VKB5</accession>
<dbReference type="Pfam" id="PF00483">
    <property type="entry name" value="NTP_transferase"/>
    <property type="match status" value="1"/>
</dbReference>
<evidence type="ECO:0000259" key="1">
    <source>
        <dbReference type="Pfam" id="PF00483"/>
    </source>
</evidence>